<accession>G8LTM1</accession>
<organism evidence="1 2">
    <name type="scientific">Acetivibrio clariflavus (strain DSM 19732 / NBRC 101661 / EBR45)</name>
    <name type="common">Clostridium clariflavum</name>
    <dbReference type="NCBI Taxonomy" id="720554"/>
    <lineage>
        <taxon>Bacteria</taxon>
        <taxon>Bacillati</taxon>
        <taxon>Bacillota</taxon>
        <taxon>Clostridia</taxon>
        <taxon>Eubacteriales</taxon>
        <taxon>Oscillospiraceae</taxon>
        <taxon>Acetivibrio</taxon>
    </lineage>
</organism>
<reference evidence="2" key="1">
    <citation type="submission" date="2011-12" db="EMBL/GenBank/DDBJ databases">
        <title>Complete sequence of Clostridium clariflavum DSM 19732.</title>
        <authorList>
            <consortium name="US DOE Joint Genome Institute"/>
            <person name="Lucas S."/>
            <person name="Han J."/>
            <person name="Lapidus A."/>
            <person name="Cheng J.-F."/>
            <person name="Goodwin L."/>
            <person name="Pitluck S."/>
            <person name="Peters L."/>
            <person name="Teshima H."/>
            <person name="Detter J.C."/>
            <person name="Han C."/>
            <person name="Tapia R."/>
            <person name="Land M."/>
            <person name="Hauser L."/>
            <person name="Kyrpides N."/>
            <person name="Ivanova N."/>
            <person name="Pagani I."/>
            <person name="Kitzmiller T."/>
            <person name="Lynd L."/>
            <person name="Izquierdo J."/>
            <person name="Woyke T."/>
        </authorList>
    </citation>
    <scope>NUCLEOTIDE SEQUENCE [LARGE SCALE GENOMIC DNA]</scope>
    <source>
        <strain evidence="2">DSM 19732 / NBRC 101661 / EBR45</strain>
    </source>
</reference>
<dbReference type="EMBL" id="CP003065">
    <property type="protein sequence ID" value="AEV70531.1"/>
    <property type="molecule type" value="Genomic_DNA"/>
</dbReference>
<dbReference type="AlphaFoldDB" id="G8LTM1"/>
<dbReference type="eggNOG" id="ENOG5032TRS">
    <property type="taxonomic scope" value="Bacteria"/>
</dbReference>
<dbReference type="HOGENOM" id="CLU_117584_1_0_9"/>
<dbReference type="InterPro" id="IPR045527">
    <property type="entry name" value="DUF6470"/>
</dbReference>
<proteinExistence type="predicted"/>
<gene>
    <name evidence="1" type="ordered locus">Clocl_4097</name>
</gene>
<evidence type="ECO:0000313" key="1">
    <source>
        <dbReference type="EMBL" id="AEV70531.1"/>
    </source>
</evidence>
<dbReference type="Pfam" id="PF20074">
    <property type="entry name" value="DUF6470"/>
    <property type="match status" value="1"/>
</dbReference>
<keyword evidence="2" id="KW-1185">Reference proteome</keyword>
<dbReference type="STRING" id="720554.Clocl_4097"/>
<dbReference type="Proteomes" id="UP000005435">
    <property type="component" value="Chromosome"/>
</dbReference>
<sequence>MALYITQTHARIGIEKIPSKLELKAEPARLEFRQKHALIKIDTEMPKVIIDQSEAFASAGLKSNMDIVKEGAQKGRQKCLEYIGKTVVDGDTLAAIENNINAIAEISKRDFYKTHEFNIDCIPKVGPKITVIEGDVDFEMEKDTDGLVNGLESRFFPADLKINFTPAQVRVFLEQYASIQFKYINENKINTYV</sequence>
<dbReference type="RefSeq" id="WP_014257028.1">
    <property type="nucleotide sequence ID" value="NC_016627.1"/>
</dbReference>
<name>G8LTM1_ACECE</name>
<reference evidence="1 2" key="2">
    <citation type="journal article" date="2012" name="Stand. Genomic Sci.">
        <title>Complete Genome Sequence of Clostridium clariflavum DSM 19732.</title>
        <authorList>
            <person name="Izquierdo J.A."/>
            <person name="Goodwin L."/>
            <person name="Davenport K.W."/>
            <person name="Teshima H."/>
            <person name="Bruce D."/>
            <person name="Detter C."/>
            <person name="Tapia R."/>
            <person name="Han S."/>
            <person name="Land M."/>
            <person name="Hauser L."/>
            <person name="Jeffries C.D."/>
            <person name="Han J."/>
            <person name="Pitluck S."/>
            <person name="Nolan M."/>
            <person name="Chen A."/>
            <person name="Huntemann M."/>
            <person name="Mavromatis K."/>
            <person name="Mikhailova N."/>
            <person name="Liolios K."/>
            <person name="Woyke T."/>
            <person name="Lynd L.R."/>
        </authorList>
    </citation>
    <scope>NUCLEOTIDE SEQUENCE [LARGE SCALE GENOMIC DNA]</scope>
    <source>
        <strain evidence="2">DSM 19732 / NBRC 101661 / EBR45</strain>
    </source>
</reference>
<evidence type="ECO:0000313" key="2">
    <source>
        <dbReference type="Proteomes" id="UP000005435"/>
    </source>
</evidence>
<dbReference type="KEGG" id="ccl:Clocl_4097"/>
<protein>
    <submittedName>
        <fullName evidence="1">Uncharacterized protein</fullName>
    </submittedName>
</protein>
<dbReference type="OrthoDB" id="2112831at2"/>